<dbReference type="RefSeq" id="WP_004616255.1">
    <property type="nucleotide sequence ID" value="NZ_ACXX02000001.1"/>
</dbReference>
<gene>
    <name evidence="1" type="ORF">Cpap_3940</name>
</gene>
<proteinExistence type="predicted"/>
<organism evidence="1 2">
    <name type="scientific">Ruminiclostridium papyrosolvens DSM 2782</name>
    <dbReference type="NCBI Taxonomy" id="588581"/>
    <lineage>
        <taxon>Bacteria</taxon>
        <taxon>Bacillati</taxon>
        <taxon>Bacillota</taxon>
        <taxon>Clostridia</taxon>
        <taxon>Eubacteriales</taxon>
        <taxon>Oscillospiraceae</taxon>
        <taxon>Ruminiclostridium</taxon>
    </lineage>
</organism>
<evidence type="ECO:0000313" key="2">
    <source>
        <dbReference type="Proteomes" id="UP000003860"/>
    </source>
</evidence>
<comment type="caution">
    <text evidence="1">The sequence shown here is derived from an EMBL/GenBank/DDBJ whole genome shotgun (WGS) entry which is preliminary data.</text>
</comment>
<accession>F1T7Q6</accession>
<protein>
    <submittedName>
        <fullName evidence="1">Uncharacterized protein</fullName>
    </submittedName>
</protein>
<evidence type="ECO:0000313" key="1">
    <source>
        <dbReference type="EMBL" id="EGD49504.1"/>
    </source>
</evidence>
<reference evidence="1" key="2">
    <citation type="submission" date="2011-01" db="EMBL/GenBank/DDBJ databases">
        <title>The Non-contiguous Finished genome of Clostridium papyrosolvens.</title>
        <authorList>
            <person name="Lucas S."/>
            <person name="Copeland A."/>
            <person name="Lapidus A."/>
            <person name="Cheng J.-F."/>
            <person name="Goodwin L."/>
            <person name="Pitluck S."/>
            <person name="Misra M."/>
            <person name="Chertkov O."/>
            <person name="Detter J.C."/>
            <person name="Han C."/>
            <person name="Tapia R."/>
            <person name="Land M."/>
            <person name="Hauser L."/>
            <person name="Kyrpides N."/>
            <person name="Ivanova N."/>
            <person name="Pagani I."/>
            <person name="Mouttaki H."/>
            <person name="He Z."/>
            <person name="Zhou J."/>
            <person name="Hemme C.L."/>
            <person name="Woyke T."/>
        </authorList>
    </citation>
    <scope>NUCLEOTIDE SEQUENCE [LARGE SCALE GENOMIC DNA]</scope>
    <source>
        <strain evidence="1">DSM 2782</strain>
    </source>
</reference>
<dbReference type="EMBL" id="ACXX02000001">
    <property type="protein sequence ID" value="EGD49504.1"/>
    <property type="molecule type" value="Genomic_DNA"/>
</dbReference>
<keyword evidence="2" id="KW-1185">Reference proteome</keyword>
<dbReference type="OrthoDB" id="1740014at2"/>
<dbReference type="AlphaFoldDB" id="F1T7Q6"/>
<dbReference type="Proteomes" id="UP000003860">
    <property type="component" value="Unassembled WGS sequence"/>
</dbReference>
<reference evidence="1" key="1">
    <citation type="submission" date="2009-07" db="EMBL/GenBank/DDBJ databases">
        <authorList>
            <consortium name="US DOE Joint Genome Institute (JGI-PGF)"/>
            <person name="Lucas S."/>
            <person name="Copeland A."/>
            <person name="Lapidus A."/>
            <person name="Glavina del Rio T."/>
            <person name="Tice H."/>
            <person name="Bruce D."/>
            <person name="Goodwin L."/>
            <person name="Pitluck S."/>
            <person name="Larimer F."/>
            <person name="Land M.L."/>
            <person name="Mouttaki H."/>
            <person name="He Z."/>
            <person name="Zhou J."/>
            <person name="Hemme C.L."/>
        </authorList>
    </citation>
    <scope>NUCLEOTIDE SEQUENCE</scope>
    <source>
        <strain evidence="1">DSM 2782</strain>
    </source>
</reference>
<name>F1T7Q6_9FIRM</name>
<sequence>MSSDFFNLSPEEYTILSLALAFLLAENLDDRNRLILGEFLISTGVNLTHLTAEAWNSNLYEN</sequence>